<evidence type="ECO:0000313" key="2">
    <source>
        <dbReference type="EMBL" id="WQF76244.1"/>
    </source>
</evidence>
<dbReference type="AlphaFoldDB" id="A0AAX4HZ73"/>
<dbReference type="RefSeq" id="XP_062773468.1">
    <property type="nucleotide sequence ID" value="XM_062917417.1"/>
</dbReference>
<feature type="region of interest" description="Disordered" evidence="1">
    <location>
        <begin position="1"/>
        <end position="40"/>
    </location>
</feature>
<dbReference type="Proteomes" id="UP001322277">
    <property type="component" value="Chromosome 1"/>
</dbReference>
<organism evidence="2 3">
    <name type="scientific">Colletotrichum destructivum</name>
    <dbReference type="NCBI Taxonomy" id="34406"/>
    <lineage>
        <taxon>Eukaryota</taxon>
        <taxon>Fungi</taxon>
        <taxon>Dikarya</taxon>
        <taxon>Ascomycota</taxon>
        <taxon>Pezizomycotina</taxon>
        <taxon>Sordariomycetes</taxon>
        <taxon>Hypocreomycetidae</taxon>
        <taxon>Glomerellales</taxon>
        <taxon>Glomerellaceae</taxon>
        <taxon>Colletotrichum</taxon>
        <taxon>Colletotrichum destructivum species complex</taxon>
    </lineage>
</organism>
<evidence type="ECO:0000313" key="3">
    <source>
        <dbReference type="Proteomes" id="UP001322277"/>
    </source>
</evidence>
<sequence length="153" mass="17540">MNATRENDPDETDTVSGADNRRHRQEDEEEAEEINPQSRGVAVDEPSLMLSIAYAFLAARRRIVENGNVTSLYYPKMTFHTTRMEDIVEQAIIDEDTFGHNYEFVDTFRYYRKKDEGDRLANLDDLKEIEAISRSMTAAVQTPLTSFSLAPKL</sequence>
<dbReference type="GeneID" id="87937761"/>
<name>A0AAX4HZ73_9PEZI</name>
<dbReference type="KEGG" id="cdet:87937761"/>
<reference evidence="3" key="1">
    <citation type="journal article" date="2023" name="bioRxiv">
        <title>Complete genome of the Medicago anthracnose fungus, Colletotrichum destructivum, reveals a mini-chromosome-like region within a core chromosome.</title>
        <authorList>
            <person name="Lapalu N."/>
            <person name="Simon A."/>
            <person name="Lu A."/>
            <person name="Plaumann P.-L."/>
            <person name="Amselem J."/>
            <person name="Pigne S."/>
            <person name="Auger A."/>
            <person name="Koch C."/>
            <person name="Dallery J.-F."/>
            <person name="O'Connell R.J."/>
        </authorList>
    </citation>
    <scope>NUCLEOTIDE SEQUENCE [LARGE SCALE GENOMIC DNA]</scope>
    <source>
        <strain evidence="3">CBS 520.97</strain>
    </source>
</reference>
<evidence type="ECO:0000256" key="1">
    <source>
        <dbReference type="SAM" id="MobiDB-lite"/>
    </source>
</evidence>
<accession>A0AAX4HZ73</accession>
<gene>
    <name evidence="2" type="ORF">CDEST_01258</name>
</gene>
<keyword evidence="3" id="KW-1185">Reference proteome</keyword>
<protein>
    <submittedName>
        <fullName evidence="2">Uncharacterized protein</fullName>
    </submittedName>
</protein>
<dbReference type="EMBL" id="CP137305">
    <property type="protein sequence ID" value="WQF76244.1"/>
    <property type="molecule type" value="Genomic_DNA"/>
</dbReference>
<proteinExistence type="predicted"/>